<keyword evidence="1" id="KW-0472">Membrane</keyword>
<dbReference type="Proteomes" id="UP000192980">
    <property type="component" value="Unassembled WGS sequence"/>
</dbReference>
<feature type="transmembrane region" description="Helical" evidence="1">
    <location>
        <begin position="155"/>
        <end position="176"/>
    </location>
</feature>
<name>A0A1X7HV54_9SPHI</name>
<accession>A0A1X7HV54</accession>
<dbReference type="PANTHER" id="PTHR34219">
    <property type="entry name" value="IRON-REGULATED INNER MEMBRANE PROTEIN-RELATED"/>
    <property type="match status" value="1"/>
</dbReference>
<evidence type="ECO:0000313" key="2">
    <source>
        <dbReference type="EMBL" id="SMG05876.1"/>
    </source>
</evidence>
<keyword evidence="1" id="KW-0812">Transmembrane</keyword>
<feature type="transmembrane region" description="Helical" evidence="1">
    <location>
        <begin position="12"/>
        <end position="40"/>
    </location>
</feature>
<gene>
    <name evidence="2" type="ORF">SAMN05660862_0085</name>
</gene>
<feature type="transmembrane region" description="Helical" evidence="1">
    <location>
        <begin position="353"/>
        <end position="374"/>
    </location>
</feature>
<reference evidence="2 3" key="1">
    <citation type="submission" date="2017-04" db="EMBL/GenBank/DDBJ databases">
        <authorList>
            <person name="Afonso C.L."/>
            <person name="Miller P.J."/>
            <person name="Scott M.A."/>
            <person name="Spackman E."/>
            <person name="Goraichik I."/>
            <person name="Dimitrov K.M."/>
            <person name="Suarez D.L."/>
            <person name="Swayne D.E."/>
        </authorList>
    </citation>
    <scope>NUCLEOTIDE SEQUENCE [LARGE SCALE GENOMIC DNA]</scope>
    <source>
        <strain evidence="2 3">DSM 22418</strain>
    </source>
</reference>
<dbReference type="STRING" id="561061.SAMN05660862_0085"/>
<evidence type="ECO:0000313" key="3">
    <source>
        <dbReference type="Proteomes" id="UP000192980"/>
    </source>
</evidence>
<dbReference type="Pfam" id="PF03929">
    <property type="entry name" value="PepSY_TM"/>
    <property type="match status" value="1"/>
</dbReference>
<sequence length="387" mass="44514">MTKSKKSLFRKISNWLHLWLGLLSGIVVFVVCFTAAIWVFRDEVELFFTPGQSVKVEQGEVLKPSELLVQVKSTLQDIPAVTDGGFYSIAYRGPEKSSVISYMTPQDENYHELFVNPYTGAILYHRVNEDTVTIFHDFLRAGHRFFWFPRPFGSYFVGASCIIFLITLITGLIWWYPSKWNKSTRNKSFKIKWNANWKRINIDLHNVLGFYTLIFTVILTVTGVVFTFSWFDSGYHWLVTGGKPRMEHPTKGSSDTTITTSVYKHADDEIWARYKQHLKMRITYPQNKEDVYAIYIDPTSGHNDITTWFSFDQKTLKQVGGMANLDHYSFGQKVYKANFDIHVGTIGGLTTKIIASIASLVGASLPVTGFIIWYNRKWGKKGKKKQK</sequence>
<keyword evidence="3" id="KW-1185">Reference proteome</keyword>
<proteinExistence type="predicted"/>
<evidence type="ECO:0000256" key="1">
    <source>
        <dbReference type="SAM" id="Phobius"/>
    </source>
</evidence>
<feature type="transmembrane region" description="Helical" evidence="1">
    <location>
        <begin position="208"/>
        <end position="231"/>
    </location>
</feature>
<dbReference type="InterPro" id="IPR005625">
    <property type="entry name" value="PepSY-ass_TM"/>
</dbReference>
<dbReference type="AlphaFoldDB" id="A0A1X7HV54"/>
<keyword evidence="1" id="KW-1133">Transmembrane helix</keyword>
<dbReference type="RefSeq" id="WP_085471071.1">
    <property type="nucleotide sequence ID" value="NZ_FXAU01000001.1"/>
</dbReference>
<dbReference type="PANTHER" id="PTHR34219:SF3">
    <property type="entry name" value="BLL7967 PROTEIN"/>
    <property type="match status" value="1"/>
</dbReference>
<dbReference type="EMBL" id="FXAU01000001">
    <property type="protein sequence ID" value="SMG05876.1"/>
    <property type="molecule type" value="Genomic_DNA"/>
</dbReference>
<protein>
    <submittedName>
        <fullName evidence="2">Uncharacterized iron-regulated membrane protein</fullName>
    </submittedName>
</protein>
<organism evidence="2 3">
    <name type="scientific">Sphingobacterium psychroaquaticum</name>
    <dbReference type="NCBI Taxonomy" id="561061"/>
    <lineage>
        <taxon>Bacteria</taxon>
        <taxon>Pseudomonadati</taxon>
        <taxon>Bacteroidota</taxon>
        <taxon>Sphingobacteriia</taxon>
        <taxon>Sphingobacteriales</taxon>
        <taxon>Sphingobacteriaceae</taxon>
        <taxon>Sphingobacterium</taxon>
    </lineage>
</organism>
<dbReference type="OrthoDB" id="111691at2"/>